<evidence type="ECO:0000256" key="1">
    <source>
        <dbReference type="ARBA" id="ARBA00010617"/>
    </source>
</evidence>
<dbReference type="Gene3D" id="1.10.630.10">
    <property type="entry name" value="Cytochrome P450"/>
    <property type="match status" value="1"/>
</dbReference>
<keyword evidence="9" id="KW-0472">Membrane</keyword>
<keyword evidence="5 7" id="KW-0408">Iron</keyword>
<dbReference type="GO" id="GO:0004497">
    <property type="term" value="F:monooxygenase activity"/>
    <property type="evidence" value="ECO:0007669"/>
    <property type="project" value="UniProtKB-KW"/>
</dbReference>
<keyword evidence="6 8" id="KW-0503">Monooxygenase</keyword>
<dbReference type="CDD" id="cd20654">
    <property type="entry name" value="CYP82"/>
    <property type="match status" value="1"/>
</dbReference>
<evidence type="ECO:0000313" key="10">
    <source>
        <dbReference type="EMBL" id="KAF2324447.1"/>
    </source>
</evidence>
<evidence type="ECO:0000256" key="6">
    <source>
        <dbReference type="ARBA" id="ARBA00023033"/>
    </source>
</evidence>
<dbReference type="PANTHER" id="PTHR47947">
    <property type="entry name" value="CYTOCHROME P450 82C3-RELATED"/>
    <property type="match status" value="1"/>
</dbReference>
<evidence type="ECO:0000256" key="9">
    <source>
        <dbReference type="SAM" id="Phobius"/>
    </source>
</evidence>
<gene>
    <name evidence="10" type="ORF">GH714_014193</name>
</gene>
<keyword evidence="9" id="KW-1133">Transmembrane helix</keyword>
<keyword evidence="2 7" id="KW-0349">Heme</keyword>
<sequence>MDYSLLHQYLSTILAAGVFFLLFNFYYRIKKAKVTKGQKAPEPAGAWPIIGHLPLFATQLLHKKMGEIADEYGPIFTLRLGMHSAVVVSSWEMAKELFTANDMTVSSRPPMVAAEHLGYNYAMFGLAPYTAYWREIRKIATSELLSNRRLELLKHVRIYEVETSLKELYKLWTQRTNGLGQVKVELKQWLGDLNLNVILKMIAGKTYFGASAVDDEKVARRWQKAMREFFHYLGIFVVRDAVPFLGWLDLGGHEKAMRRTALELDSIIGEWLEEHKRNRASGEAREEQDFMDVMLSVLEDKSIAGYDADTINKATSLSLIAASSDTTTVAITWALSLLLNNQHALSKAQEELDICVGKERLVNDADISKLVYLQAIVKETLRLYPPAPLIPRQFTDDCTIGGYHIPKGTALILNFWKIHTDPRVWPNPMEFKPERFLTTHKKIDVKGLNYELIPFGSGRRQCPGVSLGLQMVSLILASILHAFEISTPENAPIDMTESTGLTNMKDTPLEVILSPRLPPHIYAQ</sequence>
<dbReference type="FunFam" id="1.10.630.10:FF:000026">
    <property type="entry name" value="Cytochrome P450 82C4"/>
    <property type="match status" value="1"/>
</dbReference>
<accession>A0A6A6NH18</accession>
<dbReference type="SUPFAM" id="SSF48264">
    <property type="entry name" value="Cytochrome P450"/>
    <property type="match status" value="1"/>
</dbReference>
<reference evidence="10 11" key="1">
    <citation type="journal article" date="2020" name="Mol. Plant">
        <title>The Chromosome-Based Rubber Tree Genome Provides New Insights into Spurge Genome Evolution and Rubber Biosynthesis.</title>
        <authorList>
            <person name="Liu J."/>
            <person name="Shi C."/>
            <person name="Shi C.C."/>
            <person name="Li W."/>
            <person name="Zhang Q.J."/>
            <person name="Zhang Y."/>
            <person name="Li K."/>
            <person name="Lu H.F."/>
            <person name="Shi C."/>
            <person name="Zhu S.T."/>
            <person name="Xiao Z.Y."/>
            <person name="Nan H."/>
            <person name="Yue Y."/>
            <person name="Zhu X.G."/>
            <person name="Wu Y."/>
            <person name="Hong X.N."/>
            <person name="Fan G.Y."/>
            <person name="Tong Y."/>
            <person name="Zhang D."/>
            <person name="Mao C.L."/>
            <person name="Liu Y.L."/>
            <person name="Hao S.J."/>
            <person name="Liu W.Q."/>
            <person name="Lv M.Q."/>
            <person name="Zhang H.B."/>
            <person name="Liu Y."/>
            <person name="Hu-Tang G.R."/>
            <person name="Wang J.P."/>
            <person name="Wang J.H."/>
            <person name="Sun Y.H."/>
            <person name="Ni S.B."/>
            <person name="Chen W.B."/>
            <person name="Zhang X.C."/>
            <person name="Jiao Y.N."/>
            <person name="Eichler E.E."/>
            <person name="Li G.H."/>
            <person name="Liu X."/>
            <person name="Gao L.Z."/>
        </authorList>
    </citation>
    <scope>NUCLEOTIDE SEQUENCE [LARGE SCALE GENOMIC DNA]</scope>
    <source>
        <strain evidence="11">cv. GT1</strain>
        <tissue evidence="10">Leaf</tissue>
    </source>
</reference>
<keyword evidence="3 7" id="KW-0479">Metal-binding</keyword>
<evidence type="ECO:0000256" key="7">
    <source>
        <dbReference type="PIRSR" id="PIRSR602401-1"/>
    </source>
</evidence>
<comment type="cofactor">
    <cofactor evidence="7">
        <name>heme</name>
        <dbReference type="ChEBI" id="CHEBI:30413"/>
    </cofactor>
</comment>
<keyword evidence="9" id="KW-0812">Transmembrane</keyword>
<organism evidence="10 11">
    <name type="scientific">Hevea brasiliensis</name>
    <name type="common">Para rubber tree</name>
    <name type="synonym">Siphonia brasiliensis</name>
    <dbReference type="NCBI Taxonomy" id="3981"/>
    <lineage>
        <taxon>Eukaryota</taxon>
        <taxon>Viridiplantae</taxon>
        <taxon>Streptophyta</taxon>
        <taxon>Embryophyta</taxon>
        <taxon>Tracheophyta</taxon>
        <taxon>Spermatophyta</taxon>
        <taxon>Magnoliopsida</taxon>
        <taxon>eudicotyledons</taxon>
        <taxon>Gunneridae</taxon>
        <taxon>Pentapetalae</taxon>
        <taxon>rosids</taxon>
        <taxon>fabids</taxon>
        <taxon>Malpighiales</taxon>
        <taxon>Euphorbiaceae</taxon>
        <taxon>Crotonoideae</taxon>
        <taxon>Micrandreae</taxon>
        <taxon>Hevea</taxon>
    </lineage>
</organism>
<dbReference type="EMBL" id="JAAGAX010000001">
    <property type="protein sequence ID" value="KAF2324447.1"/>
    <property type="molecule type" value="Genomic_DNA"/>
</dbReference>
<dbReference type="InterPro" id="IPR050651">
    <property type="entry name" value="Plant_Cytochrome_P450_Monoox"/>
</dbReference>
<dbReference type="GO" id="GO:0005506">
    <property type="term" value="F:iron ion binding"/>
    <property type="evidence" value="ECO:0007669"/>
    <property type="project" value="InterPro"/>
</dbReference>
<evidence type="ECO:0000313" key="11">
    <source>
        <dbReference type="Proteomes" id="UP000467840"/>
    </source>
</evidence>
<comment type="similarity">
    <text evidence="1 8">Belongs to the cytochrome P450 family.</text>
</comment>
<protein>
    <recommendedName>
        <fullName evidence="12">Cytochrome P450</fullName>
    </recommendedName>
</protein>
<dbReference type="PRINTS" id="PR00463">
    <property type="entry name" value="EP450I"/>
</dbReference>
<keyword evidence="4 8" id="KW-0560">Oxidoreductase</keyword>
<proteinExistence type="inferred from homology"/>
<dbReference type="InterPro" id="IPR036396">
    <property type="entry name" value="Cyt_P450_sf"/>
</dbReference>
<feature type="transmembrane region" description="Helical" evidence="9">
    <location>
        <begin position="229"/>
        <end position="248"/>
    </location>
</feature>
<dbReference type="Pfam" id="PF00067">
    <property type="entry name" value="p450"/>
    <property type="match status" value="1"/>
</dbReference>
<feature type="transmembrane region" description="Helical" evidence="9">
    <location>
        <begin position="6"/>
        <end position="27"/>
    </location>
</feature>
<evidence type="ECO:0000256" key="4">
    <source>
        <dbReference type="ARBA" id="ARBA00023002"/>
    </source>
</evidence>
<evidence type="ECO:0000256" key="3">
    <source>
        <dbReference type="ARBA" id="ARBA00022723"/>
    </source>
</evidence>
<name>A0A6A6NH18_HEVBR</name>
<feature type="binding site" description="axial binding residue" evidence="7">
    <location>
        <position position="462"/>
    </location>
    <ligand>
        <name>heme</name>
        <dbReference type="ChEBI" id="CHEBI:30413"/>
    </ligand>
    <ligandPart>
        <name>Fe</name>
        <dbReference type="ChEBI" id="CHEBI:18248"/>
    </ligandPart>
</feature>
<dbReference type="InterPro" id="IPR001128">
    <property type="entry name" value="Cyt_P450"/>
</dbReference>
<dbReference type="PANTHER" id="PTHR47947:SF39">
    <property type="entry name" value="CYTOCHROME P450"/>
    <property type="match status" value="1"/>
</dbReference>
<dbReference type="InterPro" id="IPR002401">
    <property type="entry name" value="Cyt_P450_E_grp-I"/>
</dbReference>
<keyword evidence="11" id="KW-1185">Reference proteome</keyword>
<dbReference type="PROSITE" id="PS00086">
    <property type="entry name" value="CYTOCHROME_P450"/>
    <property type="match status" value="1"/>
</dbReference>
<dbReference type="AlphaFoldDB" id="A0A6A6NH18"/>
<dbReference type="InterPro" id="IPR017972">
    <property type="entry name" value="Cyt_P450_CS"/>
</dbReference>
<dbReference type="Proteomes" id="UP000467840">
    <property type="component" value="Chromosome 5"/>
</dbReference>
<dbReference type="PRINTS" id="PR00385">
    <property type="entry name" value="P450"/>
</dbReference>
<evidence type="ECO:0000256" key="8">
    <source>
        <dbReference type="RuleBase" id="RU000461"/>
    </source>
</evidence>
<evidence type="ECO:0000256" key="2">
    <source>
        <dbReference type="ARBA" id="ARBA00022617"/>
    </source>
</evidence>
<evidence type="ECO:0000256" key="5">
    <source>
        <dbReference type="ARBA" id="ARBA00023004"/>
    </source>
</evidence>
<dbReference type="GO" id="GO:0016705">
    <property type="term" value="F:oxidoreductase activity, acting on paired donors, with incorporation or reduction of molecular oxygen"/>
    <property type="evidence" value="ECO:0007669"/>
    <property type="project" value="InterPro"/>
</dbReference>
<dbReference type="GO" id="GO:0020037">
    <property type="term" value="F:heme binding"/>
    <property type="evidence" value="ECO:0007669"/>
    <property type="project" value="InterPro"/>
</dbReference>
<comment type="caution">
    <text evidence="10">The sequence shown here is derived from an EMBL/GenBank/DDBJ whole genome shotgun (WGS) entry which is preliminary data.</text>
</comment>
<evidence type="ECO:0008006" key="12">
    <source>
        <dbReference type="Google" id="ProtNLM"/>
    </source>
</evidence>